<proteinExistence type="predicted"/>
<accession>A0ABP6BS95</accession>
<evidence type="ECO:0000256" key="1">
    <source>
        <dbReference type="SAM" id="Phobius"/>
    </source>
</evidence>
<feature type="transmembrane region" description="Helical" evidence="1">
    <location>
        <begin position="105"/>
        <end position="130"/>
    </location>
</feature>
<sequence>MDEQQHRAPDPATMALSFMGMGIALSSMYFGSSALGLSVLGVLAVVTIALVYVVVRKAVQSRLVSDEDSPLRRLRVTYPMAVTPIAVAGVVTAVSYGLFPDSDGAGTLAGVAVGGGLMLSAGALVVRLAMRNASR</sequence>
<dbReference type="EMBL" id="BAAATD010000002">
    <property type="protein sequence ID" value="GAA2584641.1"/>
    <property type="molecule type" value="Genomic_DNA"/>
</dbReference>
<keyword evidence="3" id="KW-1185">Reference proteome</keyword>
<keyword evidence="1" id="KW-0812">Transmembrane</keyword>
<feature type="transmembrane region" description="Helical" evidence="1">
    <location>
        <begin position="76"/>
        <end position="99"/>
    </location>
</feature>
<dbReference type="Proteomes" id="UP001501509">
    <property type="component" value="Unassembled WGS sequence"/>
</dbReference>
<organism evidence="2 3">
    <name type="scientific">Actinomadura fulvescens</name>
    <dbReference type="NCBI Taxonomy" id="46160"/>
    <lineage>
        <taxon>Bacteria</taxon>
        <taxon>Bacillati</taxon>
        <taxon>Actinomycetota</taxon>
        <taxon>Actinomycetes</taxon>
        <taxon>Streptosporangiales</taxon>
        <taxon>Thermomonosporaceae</taxon>
        <taxon>Actinomadura</taxon>
    </lineage>
</organism>
<evidence type="ECO:0000313" key="3">
    <source>
        <dbReference type="Proteomes" id="UP001501509"/>
    </source>
</evidence>
<evidence type="ECO:0000313" key="2">
    <source>
        <dbReference type="EMBL" id="GAA2584641.1"/>
    </source>
</evidence>
<keyword evidence="1" id="KW-0472">Membrane</keyword>
<dbReference type="RefSeq" id="WP_344539321.1">
    <property type="nucleotide sequence ID" value="NZ_BAAATD010000002.1"/>
</dbReference>
<reference evidence="3" key="1">
    <citation type="journal article" date="2019" name="Int. J. Syst. Evol. Microbiol.">
        <title>The Global Catalogue of Microorganisms (GCM) 10K type strain sequencing project: providing services to taxonomists for standard genome sequencing and annotation.</title>
        <authorList>
            <consortium name="The Broad Institute Genomics Platform"/>
            <consortium name="The Broad Institute Genome Sequencing Center for Infectious Disease"/>
            <person name="Wu L."/>
            <person name="Ma J."/>
        </authorList>
    </citation>
    <scope>NUCLEOTIDE SEQUENCE [LARGE SCALE GENOMIC DNA]</scope>
    <source>
        <strain evidence="3">JCM 6833</strain>
    </source>
</reference>
<comment type="caution">
    <text evidence="2">The sequence shown here is derived from an EMBL/GenBank/DDBJ whole genome shotgun (WGS) entry which is preliminary data.</text>
</comment>
<feature type="transmembrane region" description="Helical" evidence="1">
    <location>
        <begin position="36"/>
        <end position="55"/>
    </location>
</feature>
<keyword evidence="1" id="KW-1133">Transmembrane helix</keyword>
<feature type="transmembrane region" description="Helical" evidence="1">
    <location>
        <begin position="12"/>
        <end position="30"/>
    </location>
</feature>
<gene>
    <name evidence="2" type="ORF">GCM10010411_16680</name>
</gene>
<name>A0ABP6BS95_9ACTN</name>
<protein>
    <submittedName>
        <fullName evidence="2">Uncharacterized protein</fullName>
    </submittedName>
</protein>